<keyword evidence="3" id="KW-1185">Reference proteome</keyword>
<reference evidence="2" key="1">
    <citation type="journal article" date="2018" name="DNA Res.">
        <title>Multiple hybrid de novo genome assembly of finger millet, an orphan allotetraploid crop.</title>
        <authorList>
            <person name="Hatakeyama M."/>
            <person name="Aluri S."/>
            <person name="Balachadran M.T."/>
            <person name="Sivarajan S.R."/>
            <person name="Patrignani A."/>
            <person name="Gruter S."/>
            <person name="Poveda L."/>
            <person name="Shimizu-Inatsugi R."/>
            <person name="Baeten J."/>
            <person name="Francoijs K.J."/>
            <person name="Nataraja K.N."/>
            <person name="Reddy Y.A.N."/>
            <person name="Phadnis S."/>
            <person name="Ravikumar R.L."/>
            <person name="Schlapbach R."/>
            <person name="Sreeman S.M."/>
            <person name="Shimizu K.K."/>
        </authorList>
    </citation>
    <scope>NUCLEOTIDE SEQUENCE</scope>
</reference>
<accession>A0AAV5CGD6</accession>
<organism evidence="2 3">
    <name type="scientific">Eleusine coracana subsp. coracana</name>
    <dbReference type="NCBI Taxonomy" id="191504"/>
    <lineage>
        <taxon>Eukaryota</taxon>
        <taxon>Viridiplantae</taxon>
        <taxon>Streptophyta</taxon>
        <taxon>Embryophyta</taxon>
        <taxon>Tracheophyta</taxon>
        <taxon>Spermatophyta</taxon>
        <taxon>Magnoliopsida</taxon>
        <taxon>Liliopsida</taxon>
        <taxon>Poales</taxon>
        <taxon>Poaceae</taxon>
        <taxon>PACMAD clade</taxon>
        <taxon>Chloridoideae</taxon>
        <taxon>Cynodonteae</taxon>
        <taxon>Eleusininae</taxon>
        <taxon>Eleusine</taxon>
    </lineage>
</organism>
<name>A0AAV5CGD6_ELECO</name>
<evidence type="ECO:0000256" key="1">
    <source>
        <dbReference type="SAM" id="MobiDB-lite"/>
    </source>
</evidence>
<dbReference type="Proteomes" id="UP001054889">
    <property type="component" value="Unassembled WGS sequence"/>
</dbReference>
<gene>
    <name evidence="2" type="primary">ga14375</name>
    <name evidence="2" type="ORF">PR202_ga14375</name>
</gene>
<dbReference type="EMBL" id="BQKI01000007">
    <property type="protein sequence ID" value="GJM97447.1"/>
    <property type="molecule type" value="Genomic_DNA"/>
</dbReference>
<proteinExistence type="predicted"/>
<protein>
    <submittedName>
        <fullName evidence="2">Uncharacterized protein</fullName>
    </submittedName>
</protein>
<evidence type="ECO:0000313" key="2">
    <source>
        <dbReference type="EMBL" id="GJM97447.1"/>
    </source>
</evidence>
<evidence type="ECO:0000313" key="3">
    <source>
        <dbReference type="Proteomes" id="UP001054889"/>
    </source>
</evidence>
<comment type="caution">
    <text evidence="2">The sequence shown here is derived from an EMBL/GenBank/DDBJ whole genome shotgun (WGS) entry which is preliminary data.</text>
</comment>
<dbReference type="AlphaFoldDB" id="A0AAV5CGD6"/>
<feature type="compositionally biased region" description="Low complexity" evidence="1">
    <location>
        <begin position="58"/>
        <end position="70"/>
    </location>
</feature>
<feature type="region of interest" description="Disordered" evidence="1">
    <location>
        <begin position="1"/>
        <end position="75"/>
    </location>
</feature>
<reference evidence="2" key="2">
    <citation type="submission" date="2021-12" db="EMBL/GenBank/DDBJ databases">
        <title>Resequencing data analysis of finger millet.</title>
        <authorList>
            <person name="Hatakeyama M."/>
            <person name="Aluri S."/>
            <person name="Balachadran M.T."/>
            <person name="Sivarajan S.R."/>
            <person name="Poveda L."/>
            <person name="Shimizu-Inatsugi R."/>
            <person name="Schlapbach R."/>
            <person name="Sreeman S.M."/>
            <person name="Shimizu K.K."/>
        </authorList>
    </citation>
    <scope>NUCLEOTIDE SEQUENCE</scope>
</reference>
<sequence length="176" mass="18655">MEAAVSLQHHHHGLPAALPPAHHHHRSSLPVPVTQTSIRRPCVRSSSSKPPPPAACLTQTQTQTQTQTESSHSHALHATAAVAGDHNYSSRAATGYAAALADACARAGTLRRASTNARAILSRRPVEEEEVDARVAALVRMLVGKGKAAMVPEVMADFAAICHNLLLPRAARSHAY</sequence>